<dbReference type="EMBL" id="QGMI01000451">
    <property type="protein sequence ID" value="TVY40501.1"/>
    <property type="molecule type" value="Genomic_DNA"/>
</dbReference>
<dbReference type="OrthoDB" id="5419315at2759"/>
<evidence type="ECO:0000256" key="5">
    <source>
        <dbReference type="SAM" id="MobiDB-lite"/>
    </source>
</evidence>
<dbReference type="NCBIfam" id="NF005685">
    <property type="entry name" value="PRK07483.1"/>
    <property type="match status" value="1"/>
</dbReference>
<keyword evidence="6" id="KW-0032">Aminotransferase</keyword>
<comment type="cofactor">
    <cofactor evidence="1">
        <name>pyridoxal 5'-phosphate</name>
        <dbReference type="ChEBI" id="CHEBI:597326"/>
    </cofactor>
</comment>
<keyword evidence="6" id="KW-0808">Transferase</keyword>
<dbReference type="InterPro" id="IPR015422">
    <property type="entry name" value="PyrdxlP-dep_Trfase_small"/>
</dbReference>
<dbReference type="CDD" id="cd00610">
    <property type="entry name" value="OAT_like"/>
    <property type="match status" value="1"/>
</dbReference>
<evidence type="ECO:0000256" key="2">
    <source>
        <dbReference type="ARBA" id="ARBA00008954"/>
    </source>
</evidence>
<evidence type="ECO:0000256" key="1">
    <source>
        <dbReference type="ARBA" id="ARBA00001933"/>
    </source>
</evidence>
<dbReference type="GO" id="GO:0030170">
    <property type="term" value="F:pyridoxal phosphate binding"/>
    <property type="evidence" value="ECO:0007669"/>
    <property type="project" value="InterPro"/>
</dbReference>
<gene>
    <name evidence="6" type="ORF">LOCC1_G005859</name>
</gene>
<keyword evidence="7" id="KW-1185">Reference proteome</keyword>
<evidence type="ECO:0000256" key="4">
    <source>
        <dbReference type="RuleBase" id="RU003560"/>
    </source>
</evidence>
<dbReference type="Proteomes" id="UP000443090">
    <property type="component" value="Unassembled WGS sequence"/>
</dbReference>
<dbReference type="GO" id="GO:0008483">
    <property type="term" value="F:transaminase activity"/>
    <property type="evidence" value="ECO:0007669"/>
    <property type="project" value="UniProtKB-KW"/>
</dbReference>
<comment type="similarity">
    <text evidence="2 4">Belongs to the class-III pyridoxal-phosphate-dependent aminotransferase family.</text>
</comment>
<evidence type="ECO:0000256" key="3">
    <source>
        <dbReference type="ARBA" id="ARBA00022898"/>
    </source>
</evidence>
<dbReference type="SUPFAM" id="SSF53383">
    <property type="entry name" value="PLP-dependent transferases"/>
    <property type="match status" value="1"/>
</dbReference>
<dbReference type="Gene3D" id="3.40.640.10">
    <property type="entry name" value="Type I PLP-dependent aspartate aminotransferase-like (Major domain)"/>
    <property type="match status" value="1"/>
</dbReference>
<evidence type="ECO:0000313" key="7">
    <source>
        <dbReference type="Proteomes" id="UP000443090"/>
    </source>
</evidence>
<dbReference type="InterPro" id="IPR015424">
    <property type="entry name" value="PyrdxlP-dep_Trfase"/>
</dbReference>
<dbReference type="GO" id="GO:0005829">
    <property type="term" value="C:cytosol"/>
    <property type="evidence" value="ECO:0007669"/>
    <property type="project" value="TreeGrafter"/>
</dbReference>
<name>A0A8H8RTK9_9HELO</name>
<dbReference type="PANTHER" id="PTHR43094:SF1">
    <property type="entry name" value="AMINOTRANSFERASE CLASS-III"/>
    <property type="match status" value="1"/>
</dbReference>
<sequence length="487" mass="52475">MASLFATTNNGDGHTNGADDSGNPTYILYPNIQRPNPKVVSAKGLYLTLENGQVILDGTGGPAVACIGHGNVEVQKAVMEQMEKFSYVHPLSYANASAEALARWVVTSTGGVMAKATIMGSGSEAVEAAMKLTRQYFVDKNQPERIHFIARKGAFHGTTLGSLSLSEKLGLRSPFQPLLINHVSWVSTPNMYRGKLSGESTEEYVTRLVEEIREEFQRVGPSKVGAFVAETVTGSSLGCLVAPPGYFKAVRSVCDEFGALLILDEVMCGMGRTGSTHAWQQEGAAPDIQTLAKSLAGGYGPVSMLLMNQKIVDALVAGGGYFNHGHTHGSHAVACAGALQVQKIILRDRLLENVNLMGKRLELALQSALRDHPHIGDIRGRGLFWAVEFVEDKETRKPFPANLGISRRIQQAGLNRPQGISLYPGSGTVDGYVGDHVLISPPFNITPEEIDTIVLLLTQVIDDVFQAAEFPKMKASGWAMKLVETKS</sequence>
<reference evidence="6 7" key="1">
    <citation type="submission" date="2018-05" db="EMBL/GenBank/DDBJ databases">
        <title>Genome sequencing and assembly of the regulated plant pathogen Lachnellula willkommii and related sister species for the development of diagnostic species identification markers.</title>
        <authorList>
            <person name="Giroux E."/>
            <person name="Bilodeau G."/>
        </authorList>
    </citation>
    <scope>NUCLEOTIDE SEQUENCE [LARGE SCALE GENOMIC DNA]</scope>
    <source>
        <strain evidence="6 7">CBS 160.35</strain>
    </source>
</reference>
<dbReference type="Gene3D" id="3.90.1150.10">
    <property type="entry name" value="Aspartate Aminotransferase, domain 1"/>
    <property type="match status" value="1"/>
</dbReference>
<accession>A0A8H8RTK9</accession>
<dbReference type="InterPro" id="IPR005814">
    <property type="entry name" value="Aminotrans_3"/>
</dbReference>
<comment type="caution">
    <text evidence="6">The sequence shown here is derived from an EMBL/GenBank/DDBJ whole genome shotgun (WGS) entry which is preliminary data.</text>
</comment>
<feature type="region of interest" description="Disordered" evidence="5">
    <location>
        <begin position="1"/>
        <end position="22"/>
    </location>
</feature>
<dbReference type="AlphaFoldDB" id="A0A8H8RTK9"/>
<protein>
    <submittedName>
        <fullName evidence="6">Putative aminotransferase</fullName>
    </submittedName>
</protein>
<evidence type="ECO:0000313" key="6">
    <source>
        <dbReference type="EMBL" id="TVY40501.1"/>
    </source>
</evidence>
<keyword evidence="3 4" id="KW-0663">Pyridoxal phosphate</keyword>
<dbReference type="InterPro" id="IPR015421">
    <property type="entry name" value="PyrdxlP-dep_Trfase_major"/>
</dbReference>
<organism evidence="6 7">
    <name type="scientific">Lachnellula occidentalis</name>
    <dbReference type="NCBI Taxonomy" id="215460"/>
    <lineage>
        <taxon>Eukaryota</taxon>
        <taxon>Fungi</taxon>
        <taxon>Dikarya</taxon>
        <taxon>Ascomycota</taxon>
        <taxon>Pezizomycotina</taxon>
        <taxon>Leotiomycetes</taxon>
        <taxon>Helotiales</taxon>
        <taxon>Lachnaceae</taxon>
        <taxon>Lachnellula</taxon>
    </lineage>
</organism>
<dbReference type="Pfam" id="PF00202">
    <property type="entry name" value="Aminotran_3"/>
    <property type="match status" value="1"/>
</dbReference>
<dbReference type="FunFam" id="3.40.640.10:FF:000004">
    <property type="entry name" value="Acetylornithine aminotransferase"/>
    <property type="match status" value="1"/>
</dbReference>
<feature type="compositionally biased region" description="Polar residues" evidence="5">
    <location>
        <begin position="1"/>
        <end position="13"/>
    </location>
</feature>
<dbReference type="PANTHER" id="PTHR43094">
    <property type="entry name" value="AMINOTRANSFERASE"/>
    <property type="match status" value="1"/>
</dbReference>
<proteinExistence type="inferred from homology"/>